<gene>
    <name evidence="1" type="ORF">WKI58_35910</name>
</gene>
<dbReference type="Proteomes" id="UP001375539">
    <property type="component" value="Unassembled WGS sequence"/>
</dbReference>
<comment type="caution">
    <text evidence="1">The sequence shown here is derived from an EMBL/GenBank/DDBJ whole genome shotgun (WGS) entry which is preliminary data.</text>
</comment>
<organism evidence="1 2">
    <name type="scientific">Streptomyces pratisoli</name>
    <dbReference type="NCBI Taxonomy" id="3139917"/>
    <lineage>
        <taxon>Bacteria</taxon>
        <taxon>Bacillati</taxon>
        <taxon>Actinomycetota</taxon>
        <taxon>Actinomycetes</taxon>
        <taxon>Kitasatosporales</taxon>
        <taxon>Streptomycetaceae</taxon>
        <taxon>Streptomyces</taxon>
    </lineage>
</organism>
<name>A0ACC6QVG4_9ACTN</name>
<sequence length="120" mass="12907">MPADGDLPVRLPFTLRPIRSSGLARALPVVCLPFASLGSRSRTPSRNRAESDDLVATEQRRRAEAVAALPLPGHAVRPRESAGFFDHRLDAAARADIPPDGTWHTVTVGDPGRPALESRP</sequence>
<dbReference type="EMBL" id="JBBKAI010000002">
    <property type="protein sequence ID" value="MEJ8661832.1"/>
    <property type="molecule type" value="Genomic_DNA"/>
</dbReference>
<evidence type="ECO:0000313" key="1">
    <source>
        <dbReference type="EMBL" id="MEJ8661832.1"/>
    </source>
</evidence>
<evidence type="ECO:0000313" key="2">
    <source>
        <dbReference type="Proteomes" id="UP001375539"/>
    </source>
</evidence>
<proteinExistence type="predicted"/>
<accession>A0ACC6QVG4</accession>
<keyword evidence="2" id="KW-1185">Reference proteome</keyword>
<protein>
    <submittedName>
        <fullName evidence="1">Uncharacterized protein</fullName>
    </submittedName>
</protein>
<reference evidence="1" key="1">
    <citation type="submission" date="2024-03" db="EMBL/GenBank/DDBJ databases">
        <title>Novel Streptomyces species of biotechnological and ecological value are a feature of Machair soil.</title>
        <authorList>
            <person name="Prole J.R."/>
            <person name="Goodfellow M."/>
            <person name="Allenby N."/>
            <person name="Ward A.C."/>
        </authorList>
    </citation>
    <scope>NUCLEOTIDE SEQUENCE</scope>
    <source>
        <strain evidence="1">MS1.AVA.4</strain>
    </source>
</reference>